<name>B7IXN5_BACC2</name>
<gene>
    <name evidence="1" type="ordered locus">BCG9842_B0880</name>
</gene>
<evidence type="ECO:0000313" key="1">
    <source>
        <dbReference type="EMBL" id="ACK98144.1"/>
    </source>
</evidence>
<organism evidence="1 2">
    <name type="scientific">Bacillus cereus (strain G9842)</name>
    <dbReference type="NCBI Taxonomy" id="405531"/>
    <lineage>
        <taxon>Bacteria</taxon>
        <taxon>Bacillati</taxon>
        <taxon>Bacillota</taxon>
        <taxon>Bacilli</taxon>
        <taxon>Bacillales</taxon>
        <taxon>Bacillaceae</taxon>
        <taxon>Bacillus</taxon>
        <taxon>Bacillus cereus group</taxon>
    </lineage>
</organism>
<dbReference type="Proteomes" id="UP000006744">
    <property type="component" value="Chromosome"/>
</dbReference>
<dbReference type="EMBL" id="CP001186">
    <property type="protein sequence ID" value="ACK98144.1"/>
    <property type="molecule type" value="Genomic_DNA"/>
</dbReference>
<dbReference type="KEGG" id="bcg:BCG9842_B0880"/>
<evidence type="ECO:0000313" key="2">
    <source>
        <dbReference type="Proteomes" id="UP000006744"/>
    </source>
</evidence>
<dbReference type="HOGENOM" id="CLU_1794608_0_0_9"/>
<protein>
    <submittedName>
        <fullName evidence="1">Uncharacterized protein</fullName>
    </submittedName>
</protein>
<accession>B7IXN5</accession>
<proteinExistence type="predicted"/>
<dbReference type="RefSeq" id="WP_000093739.1">
    <property type="nucleotide sequence ID" value="NC_011772.1"/>
</dbReference>
<dbReference type="AlphaFoldDB" id="B7IXN5"/>
<sequence>MSSETAGFDLKLRAKEQWFCDNCGEIIESDQDGILEWDSLQDESTDEYTTIGENFRIVHHRSVRNCSSPQNNGVLLFDGHLDWFTGTEGLSKLLSIQARYKLDTVKFQEIIRRLHIEYYEEARTYLPQASADGQYDIDPSGTGHIPIADLIWIIETYGDRQE</sequence>
<reference evidence="1 2" key="1">
    <citation type="submission" date="2008-10" db="EMBL/GenBank/DDBJ databases">
        <title>Genome sequence of Bacillus cereus G9842.</title>
        <authorList>
            <person name="Dodson R.J."/>
            <person name="Durkin A.S."/>
            <person name="Rosovitz M.J."/>
            <person name="Rasko D.A."/>
            <person name="Hoffmaster A."/>
            <person name="Ravel J."/>
            <person name="Sutton G."/>
        </authorList>
    </citation>
    <scope>NUCLEOTIDE SEQUENCE [LARGE SCALE GENOMIC DNA]</scope>
    <source>
        <strain evidence="1 2">G9842</strain>
    </source>
</reference>